<evidence type="ECO:0000313" key="1">
    <source>
        <dbReference type="EMBL" id="TDZ79584.1"/>
    </source>
</evidence>
<comment type="caution">
    <text evidence="1">The sequence shown here is derived from an EMBL/GenBank/DDBJ whole genome shotgun (WGS) entry which is preliminary data.</text>
</comment>
<accession>A0A4R8S3L6</accession>
<dbReference type="AlphaFoldDB" id="A0A4R8S3L6"/>
<reference evidence="1 2" key="1">
    <citation type="journal article" date="2019" name="Sci. Rep.">
        <title>Extended insight into the Mycobacterium chelonae-abscessus complex through whole genome sequencing of Mycobacterium salmoniphilum outbreak and Mycobacterium salmoniphilum-like strains.</title>
        <authorList>
            <person name="Behra P.R.K."/>
            <person name="Das S."/>
            <person name="Pettersson B.M.F."/>
            <person name="Shirreff L."/>
            <person name="DuCote T."/>
            <person name="Jacobsson K.G."/>
            <person name="Ennis D.G."/>
            <person name="Kirsebom L.A."/>
        </authorList>
    </citation>
    <scope>NUCLEOTIDE SEQUENCE [LARGE SCALE GENOMIC DNA]</scope>
    <source>
        <strain evidence="1 2">DE 4585</strain>
    </source>
</reference>
<organism evidence="1 2">
    <name type="scientific">Mycobacteroides salmoniphilum</name>
    <dbReference type="NCBI Taxonomy" id="404941"/>
    <lineage>
        <taxon>Bacteria</taxon>
        <taxon>Bacillati</taxon>
        <taxon>Actinomycetota</taxon>
        <taxon>Actinomycetes</taxon>
        <taxon>Mycobacteriales</taxon>
        <taxon>Mycobacteriaceae</taxon>
        <taxon>Mycobacteroides</taxon>
    </lineage>
</organism>
<gene>
    <name evidence="1" type="ORF">DE4585_03331</name>
</gene>
<dbReference type="EMBL" id="PECH01000008">
    <property type="protein sequence ID" value="TDZ79584.1"/>
    <property type="molecule type" value="Genomic_DNA"/>
</dbReference>
<name>A0A4R8S3L6_9MYCO</name>
<dbReference type="RefSeq" id="WP_134072056.1">
    <property type="nucleotide sequence ID" value="NZ_PECH01000008.1"/>
</dbReference>
<protein>
    <submittedName>
        <fullName evidence="1">Uncharacterized protein</fullName>
    </submittedName>
</protein>
<proteinExistence type="predicted"/>
<dbReference type="Proteomes" id="UP000295117">
    <property type="component" value="Unassembled WGS sequence"/>
</dbReference>
<sequence>MLTSLLRGRDSVASVSSGEFDDIDDDLQSQFDVTRSAKDRKIHVLVESYRGDDEGDVVMQSFLMVEFTRCDATDPLCNDMIGNDFACRRSVG</sequence>
<evidence type="ECO:0000313" key="2">
    <source>
        <dbReference type="Proteomes" id="UP000295117"/>
    </source>
</evidence>